<feature type="compositionally biased region" description="Basic residues" evidence="1">
    <location>
        <begin position="18"/>
        <end position="35"/>
    </location>
</feature>
<organism evidence="2 3">
    <name type="scientific">Protopolystoma xenopodis</name>
    <dbReference type="NCBI Taxonomy" id="117903"/>
    <lineage>
        <taxon>Eukaryota</taxon>
        <taxon>Metazoa</taxon>
        <taxon>Spiralia</taxon>
        <taxon>Lophotrochozoa</taxon>
        <taxon>Platyhelminthes</taxon>
        <taxon>Monogenea</taxon>
        <taxon>Polyopisthocotylea</taxon>
        <taxon>Polystomatidea</taxon>
        <taxon>Polystomatidae</taxon>
        <taxon>Protopolystoma</taxon>
    </lineage>
</organism>
<name>A0A448X492_9PLAT</name>
<proteinExistence type="predicted"/>
<feature type="compositionally biased region" description="Basic residues" evidence="1">
    <location>
        <begin position="58"/>
        <end position="70"/>
    </location>
</feature>
<sequence length="96" mass="10784">MSPNASRDADDISLGGQSRKKKKSKKNKKHKKQKQRNASSLSPAGEAETVDMNETRRSYHHHHHHHHHYRNQFAVTSDISKSGSLNMSSMHASTAA</sequence>
<dbReference type="EMBL" id="CAAALY010088831">
    <property type="protein sequence ID" value="VEL27657.1"/>
    <property type="molecule type" value="Genomic_DNA"/>
</dbReference>
<evidence type="ECO:0000313" key="2">
    <source>
        <dbReference type="EMBL" id="VEL27657.1"/>
    </source>
</evidence>
<gene>
    <name evidence="2" type="ORF">PXEA_LOCUS21097</name>
</gene>
<feature type="region of interest" description="Disordered" evidence="1">
    <location>
        <begin position="1"/>
        <end position="75"/>
    </location>
</feature>
<evidence type="ECO:0000256" key="1">
    <source>
        <dbReference type="SAM" id="MobiDB-lite"/>
    </source>
</evidence>
<feature type="non-terminal residue" evidence="2">
    <location>
        <position position="96"/>
    </location>
</feature>
<reference evidence="2" key="1">
    <citation type="submission" date="2018-11" db="EMBL/GenBank/DDBJ databases">
        <authorList>
            <consortium name="Pathogen Informatics"/>
        </authorList>
    </citation>
    <scope>NUCLEOTIDE SEQUENCE</scope>
</reference>
<dbReference type="Proteomes" id="UP000784294">
    <property type="component" value="Unassembled WGS sequence"/>
</dbReference>
<evidence type="ECO:0000313" key="3">
    <source>
        <dbReference type="Proteomes" id="UP000784294"/>
    </source>
</evidence>
<comment type="caution">
    <text evidence="2">The sequence shown here is derived from an EMBL/GenBank/DDBJ whole genome shotgun (WGS) entry which is preliminary data.</text>
</comment>
<keyword evidence="3" id="KW-1185">Reference proteome</keyword>
<protein>
    <submittedName>
        <fullName evidence="2">Uncharacterized protein</fullName>
    </submittedName>
</protein>
<dbReference type="AlphaFoldDB" id="A0A448X492"/>
<accession>A0A448X492</accession>